<dbReference type="VEuPathDB" id="FungiDB:PITG_22041"/>
<dbReference type="eggNOG" id="ENOG502SWQA">
    <property type="taxonomic scope" value="Eukaryota"/>
</dbReference>
<dbReference type="InParanoid" id="D0RLU1"/>
<dbReference type="Proteomes" id="UP000006643">
    <property type="component" value="Unassembled WGS sequence"/>
</dbReference>
<accession>D0RLU1</accession>
<reference evidence="2" key="1">
    <citation type="journal article" date="2009" name="Nature">
        <title>Genome sequence and analysis of the Irish potato famine pathogen Phytophthora infestans.</title>
        <authorList>
            <consortium name="The Broad Institute Genome Sequencing Platform"/>
            <person name="Haas B.J."/>
            <person name="Kamoun S."/>
            <person name="Zody M.C."/>
            <person name="Jiang R.H."/>
            <person name="Handsaker R.E."/>
            <person name="Cano L.M."/>
            <person name="Grabherr M."/>
            <person name="Kodira C.D."/>
            <person name="Raffaele S."/>
            <person name="Torto-Alalibo T."/>
            <person name="Bozkurt T.O."/>
            <person name="Ah-Fong A.M."/>
            <person name="Alvarado L."/>
            <person name="Anderson V.L."/>
            <person name="Armstrong M.R."/>
            <person name="Avrova A."/>
            <person name="Baxter L."/>
            <person name="Beynon J."/>
            <person name="Boevink P.C."/>
            <person name="Bollmann S.R."/>
            <person name="Bos J.I."/>
            <person name="Bulone V."/>
            <person name="Cai G."/>
            <person name="Cakir C."/>
            <person name="Carrington J.C."/>
            <person name="Chawner M."/>
            <person name="Conti L."/>
            <person name="Costanzo S."/>
            <person name="Ewan R."/>
            <person name="Fahlgren N."/>
            <person name="Fischbach M.A."/>
            <person name="Fugelstad J."/>
            <person name="Gilroy E.M."/>
            <person name="Gnerre S."/>
            <person name="Green P.J."/>
            <person name="Grenville-Briggs L.J."/>
            <person name="Griffith J."/>
            <person name="Grunwald N.J."/>
            <person name="Horn K."/>
            <person name="Horner N.R."/>
            <person name="Hu C.H."/>
            <person name="Huitema E."/>
            <person name="Jeong D.H."/>
            <person name="Jones A.M."/>
            <person name="Jones J.D."/>
            <person name="Jones R.W."/>
            <person name="Karlsson E.K."/>
            <person name="Kunjeti S.G."/>
            <person name="Lamour K."/>
            <person name="Liu Z."/>
            <person name="Ma L."/>
            <person name="Maclean D."/>
            <person name="Chibucos M.C."/>
            <person name="McDonald H."/>
            <person name="McWalters J."/>
            <person name="Meijer H.J."/>
            <person name="Morgan W."/>
            <person name="Morris P.F."/>
            <person name="Munro C.A."/>
            <person name="O'Neill K."/>
            <person name="Ospina-Giraldo M."/>
            <person name="Pinzon A."/>
            <person name="Pritchard L."/>
            <person name="Ramsahoye B."/>
            <person name="Ren Q."/>
            <person name="Restrepo S."/>
            <person name="Roy S."/>
            <person name="Sadanandom A."/>
            <person name="Savidor A."/>
            <person name="Schornack S."/>
            <person name="Schwartz D.C."/>
            <person name="Schumann U.D."/>
            <person name="Schwessinger B."/>
            <person name="Seyer L."/>
            <person name="Sharpe T."/>
            <person name="Silvar C."/>
            <person name="Song J."/>
            <person name="Studholme D.J."/>
            <person name="Sykes S."/>
            <person name="Thines M."/>
            <person name="van de Vondervoort P.J."/>
            <person name="Phuntumart V."/>
            <person name="Wawra S."/>
            <person name="Weide R."/>
            <person name="Win J."/>
            <person name="Young C."/>
            <person name="Zhou S."/>
            <person name="Fry W."/>
            <person name="Meyers B.C."/>
            <person name="van West P."/>
            <person name="Ristaino J."/>
            <person name="Govers F."/>
            <person name="Birch P.R."/>
            <person name="Whisson S.C."/>
            <person name="Judelson H.S."/>
            <person name="Nusbaum C."/>
        </authorList>
    </citation>
    <scope>NUCLEOTIDE SEQUENCE [LARGE SCALE GENOMIC DNA]</scope>
    <source>
        <strain evidence="2">T30-4</strain>
    </source>
</reference>
<dbReference type="RefSeq" id="XP_002999320.1">
    <property type="nucleotide sequence ID" value="XM_002999274.1"/>
</dbReference>
<evidence type="ECO:0000313" key="2">
    <source>
        <dbReference type="Proteomes" id="UP000006643"/>
    </source>
</evidence>
<dbReference type="HOGENOM" id="CLU_1900331_0_0_1"/>
<evidence type="ECO:0000313" key="1">
    <source>
        <dbReference type="EMBL" id="EEY70268.1"/>
    </source>
</evidence>
<keyword evidence="2" id="KW-1185">Reference proteome</keyword>
<dbReference type="EMBL" id="GG688768">
    <property type="protein sequence ID" value="EEY70268.1"/>
    <property type="molecule type" value="Genomic_DNA"/>
</dbReference>
<dbReference type="KEGG" id="pif:PITG_22041"/>
<dbReference type="GeneID" id="9468528"/>
<gene>
    <name evidence="1" type="ORF">PITG_22041</name>
</gene>
<sequence>MIRASAADFVTKNLKPRKWKGLLAVGPSMVCSTAQSATSPCRNLTTSASSSCVSVTSVLMAFSTKPCRVPMSSRVGGINVAAVGEKISCFSTSRCSESASTMPIEPPSRSRYSVMSFLVDFAFHRRWPTAPFSS</sequence>
<proteinExistence type="predicted"/>
<dbReference type="AlphaFoldDB" id="D0RLU1"/>
<protein>
    <submittedName>
        <fullName evidence="1">Uncharacterized protein</fullName>
    </submittedName>
</protein>
<name>D0RLU1_PHYIT</name>
<organism evidence="1 2">
    <name type="scientific">Phytophthora infestans (strain T30-4)</name>
    <name type="common">Potato late blight agent</name>
    <dbReference type="NCBI Taxonomy" id="403677"/>
    <lineage>
        <taxon>Eukaryota</taxon>
        <taxon>Sar</taxon>
        <taxon>Stramenopiles</taxon>
        <taxon>Oomycota</taxon>
        <taxon>Peronosporomycetes</taxon>
        <taxon>Peronosporales</taxon>
        <taxon>Peronosporaceae</taxon>
        <taxon>Phytophthora</taxon>
    </lineage>
</organism>